<evidence type="ECO:0000313" key="29">
    <source>
        <dbReference type="Proteomes" id="UP000383932"/>
    </source>
</evidence>
<evidence type="ECO:0000256" key="25">
    <source>
        <dbReference type="SAM" id="Phobius"/>
    </source>
</evidence>
<name>A0A5N5QII4_9AGAM</name>
<evidence type="ECO:0000256" key="11">
    <source>
        <dbReference type="ARBA" id="ARBA00022857"/>
    </source>
</evidence>
<evidence type="ECO:0000256" key="23">
    <source>
        <dbReference type="ARBA" id="ARBA00079255"/>
    </source>
</evidence>
<dbReference type="GO" id="GO:0005743">
    <property type="term" value="C:mitochondrial inner membrane"/>
    <property type="evidence" value="ECO:0007669"/>
    <property type="project" value="UniProtKB-SubCell"/>
</dbReference>
<evidence type="ECO:0000256" key="12">
    <source>
        <dbReference type="ARBA" id="ARBA00022946"/>
    </source>
</evidence>
<feature type="transmembrane region" description="Helical" evidence="25">
    <location>
        <begin position="1263"/>
        <end position="1282"/>
    </location>
</feature>
<feature type="transmembrane region" description="Helical" evidence="25">
    <location>
        <begin position="1238"/>
        <end position="1257"/>
    </location>
</feature>
<evidence type="ECO:0000313" key="28">
    <source>
        <dbReference type="EMBL" id="KAB5591343.1"/>
    </source>
</evidence>
<dbReference type="InterPro" id="IPR036291">
    <property type="entry name" value="NAD(P)-bd_dom_sf"/>
</dbReference>
<dbReference type="PANTHER" id="PTHR10160">
    <property type="entry name" value="NAD(P) TRANSHYDROGENASE"/>
    <property type="match status" value="1"/>
</dbReference>
<dbReference type="Proteomes" id="UP000383932">
    <property type="component" value="Unassembled WGS sequence"/>
</dbReference>
<evidence type="ECO:0000256" key="9">
    <source>
        <dbReference type="ARBA" id="ARBA00022741"/>
    </source>
</evidence>
<comment type="subcellular location">
    <subcellularLocation>
        <location evidence="2">Cell inner membrane</location>
        <topology evidence="2">Multi-pass membrane protein</topology>
    </subcellularLocation>
    <subcellularLocation>
        <location evidence="1">Mitochondrion inner membrane</location>
        <topology evidence="1">Multi-pass membrane protein</topology>
        <orientation evidence="1">Matrix side</orientation>
    </subcellularLocation>
</comment>
<dbReference type="Pfam" id="PF01262">
    <property type="entry name" value="AlaDh_PNT_C"/>
    <property type="match status" value="1"/>
</dbReference>
<dbReference type="NCBIfam" id="TIGR00561">
    <property type="entry name" value="pntA"/>
    <property type="match status" value="1"/>
</dbReference>
<dbReference type="SUPFAM" id="SSF52467">
    <property type="entry name" value="DHS-like NAD/FAD-binding domain"/>
    <property type="match status" value="1"/>
</dbReference>
<evidence type="ECO:0000256" key="19">
    <source>
        <dbReference type="ARBA" id="ARBA00048202"/>
    </source>
</evidence>
<dbReference type="NCBIfam" id="NF006942">
    <property type="entry name" value="PRK09424.1"/>
    <property type="match status" value="1"/>
</dbReference>
<feature type="transmembrane region" description="Helical" evidence="25">
    <location>
        <begin position="1447"/>
        <end position="1469"/>
    </location>
</feature>
<dbReference type="Gene3D" id="3.40.50.1220">
    <property type="entry name" value="TPP-binding domain"/>
    <property type="match status" value="1"/>
</dbReference>
<keyword evidence="15" id="KW-0007">Acetylation</keyword>
<dbReference type="SMART" id="SM01002">
    <property type="entry name" value="AlaDh_PNT_C"/>
    <property type="match status" value="1"/>
</dbReference>
<dbReference type="Pfam" id="PF02233">
    <property type="entry name" value="PNTB"/>
    <property type="match status" value="1"/>
</dbReference>
<keyword evidence="8 25" id="KW-0812">Transmembrane</keyword>
<keyword evidence="14 25" id="KW-1133">Transmembrane helix</keyword>
<evidence type="ECO:0000256" key="24">
    <source>
        <dbReference type="SAM" id="MobiDB-lite"/>
    </source>
</evidence>
<keyword evidence="11" id="KW-0521">NADP</keyword>
<evidence type="ECO:0000259" key="27">
    <source>
        <dbReference type="SMART" id="SM01003"/>
    </source>
</evidence>
<feature type="transmembrane region" description="Helical" evidence="25">
    <location>
        <begin position="1090"/>
        <end position="1111"/>
    </location>
</feature>
<evidence type="ECO:0000256" key="16">
    <source>
        <dbReference type="ARBA" id="ARBA00023027"/>
    </source>
</evidence>
<dbReference type="Pfam" id="PF12769">
    <property type="entry name" value="PNTB_4TM"/>
    <property type="match status" value="1"/>
</dbReference>
<dbReference type="InterPro" id="IPR007886">
    <property type="entry name" value="AlaDH/PNT_N"/>
</dbReference>
<feature type="compositionally biased region" description="Acidic residues" evidence="24">
    <location>
        <begin position="495"/>
        <end position="506"/>
    </location>
</feature>
<reference evidence="28 29" key="1">
    <citation type="journal article" date="2019" name="Fungal Biol. Biotechnol.">
        <title>Draft genome sequence of fastidious pathogen Ceratobasidium theobromae, which causes vascular-streak dieback in Theobroma cacao.</title>
        <authorList>
            <person name="Ali S.S."/>
            <person name="Asman A."/>
            <person name="Shao J."/>
            <person name="Firmansyah A.P."/>
            <person name="Susilo A.W."/>
            <person name="Rosmana A."/>
            <person name="McMahon P."/>
            <person name="Junaid M."/>
            <person name="Guest D."/>
            <person name="Kheng T.Y."/>
            <person name="Meinhardt L.W."/>
            <person name="Bailey B.A."/>
        </authorList>
    </citation>
    <scope>NUCLEOTIDE SEQUENCE [LARGE SCALE GENOMIC DNA]</scope>
    <source>
        <strain evidence="28 29">CT2</strain>
    </source>
</reference>
<evidence type="ECO:0000256" key="2">
    <source>
        <dbReference type="ARBA" id="ARBA00004429"/>
    </source>
</evidence>
<dbReference type="GO" id="GO:0005886">
    <property type="term" value="C:plasma membrane"/>
    <property type="evidence" value="ECO:0007669"/>
    <property type="project" value="UniProtKB-SubCell"/>
</dbReference>
<feature type="domain" description="Alanine dehydrogenase/pyridine nucleotide transhydrogenase NAD(H)-binding" evidence="26">
    <location>
        <begin position="805"/>
        <end position="969"/>
    </location>
</feature>
<evidence type="ECO:0000256" key="17">
    <source>
        <dbReference type="ARBA" id="ARBA00023128"/>
    </source>
</evidence>
<feature type="transmembrane region" description="Helical" evidence="25">
    <location>
        <begin position="1147"/>
        <end position="1167"/>
    </location>
</feature>
<keyword evidence="12" id="KW-0809">Transit peptide</keyword>
<feature type="transmembrane region" description="Helical" evidence="25">
    <location>
        <begin position="1187"/>
        <end position="1207"/>
    </location>
</feature>
<feature type="domain" description="Alanine dehydrogenase/pyridine nucleotide transhydrogenase N-terminal" evidence="27">
    <location>
        <begin position="653"/>
        <end position="796"/>
    </location>
</feature>
<keyword evidence="16" id="KW-0520">NAD</keyword>
<keyword evidence="10" id="KW-0999">Mitochondrion inner membrane</keyword>
<evidence type="ECO:0000256" key="6">
    <source>
        <dbReference type="ARBA" id="ARBA00022475"/>
    </source>
</evidence>
<keyword evidence="6" id="KW-1003">Cell membrane</keyword>
<dbReference type="PANTHER" id="PTHR10160:SF19">
    <property type="entry name" value="PROTON-TRANSLOCATING NAD(P)(+) TRANSHYDROGENASE"/>
    <property type="match status" value="1"/>
</dbReference>
<dbReference type="GO" id="GO:0006740">
    <property type="term" value="P:NADPH regeneration"/>
    <property type="evidence" value="ECO:0007669"/>
    <property type="project" value="TreeGrafter"/>
</dbReference>
<evidence type="ECO:0000256" key="21">
    <source>
        <dbReference type="ARBA" id="ARBA00061558"/>
    </source>
</evidence>
<comment type="similarity">
    <text evidence="3">In the N-terminal section; belongs to the AlaDH/PNT family.</text>
</comment>
<dbReference type="FunFam" id="3.40.50.1220:FF:000002">
    <property type="entry name" value="NAD(P) transhydrogenase subunit beta"/>
    <property type="match status" value="1"/>
</dbReference>
<keyword evidence="29" id="KW-1185">Reference proteome</keyword>
<protein>
    <recommendedName>
        <fullName evidence="22">NAD(P) transhydrogenase, mitochondrial</fullName>
        <ecNumber evidence="5">7.1.1.1</ecNumber>
    </recommendedName>
    <alternativeName>
        <fullName evidence="23">Nicotinamide nucleotide transhydrogenase</fullName>
    </alternativeName>
</protein>
<evidence type="ECO:0000256" key="22">
    <source>
        <dbReference type="ARBA" id="ARBA00074145"/>
    </source>
</evidence>
<feature type="region of interest" description="Disordered" evidence="24">
    <location>
        <begin position="495"/>
        <end position="548"/>
    </location>
</feature>
<evidence type="ECO:0000256" key="7">
    <source>
        <dbReference type="ARBA" id="ARBA00022519"/>
    </source>
</evidence>
<dbReference type="OrthoDB" id="37244at2759"/>
<evidence type="ECO:0000256" key="8">
    <source>
        <dbReference type="ARBA" id="ARBA00022692"/>
    </source>
</evidence>
<evidence type="ECO:0000256" key="13">
    <source>
        <dbReference type="ARBA" id="ARBA00022967"/>
    </source>
</evidence>
<feature type="transmembrane region" description="Helical" evidence="25">
    <location>
        <begin position="1118"/>
        <end position="1141"/>
    </location>
</feature>
<evidence type="ECO:0000256" key="15">
    <source>
        <dbReference type="ARBA" id="ARBA00022990"/>
    </source>
</evidence>
<keyword evidence="17" id="KW-0496">Mitochondrion</keyword>
<comment type="subunit">
    <text evidence="4">Homodimer.</text>
</comment>
<dbReference type="GO" id="GO:0016491">
    <property type="term" value="F:oxidoreductase activity"/>
    <property type="evidence" value="ECO:0007669"/>
    <property type="project" value="InterPro"/>
</dbReference>
<comment type="function">
    <text evidence="20">The transhydrogenation between NADH and NADP is coupled to respiration and ATP hydrolysis and functions as a proton pump across the membrane. May play a role in reactive oxygen species (ROS) detoxification in the adrenal gland.</text>
</comment>
<comment type="caution">
    <text evidence="28">The sequence shown here is derived from an EMBL/GenBank/DDBJ whole genome shotgun (WGS) entry which is preliminary data.</text>
</comment>
<dbReference type="InterPro" id="IPR034300">
    <property type="entry name" value="PNTB-like"/>
</dbReference>
<dbReference type="GO" id="GO:0050661">
    <property type="term" value="F:NADP binding"/>
    <property type="evidence" value="ECO:0007669"/>
    <property type="project" value="TreeGrafter"/>
</dbReference>
<sequence length="1672" mass="180201">MLQSPKHTPGNATFLEKGRARREQENNFVWVNRLPTEILSRIFTLGEEMDHNGEVNWGEDVKDDESGHEIEFQELVVLWTYITISSSKLRDRTAMFLARSGIVTPLEVEVDITDSPFDPEADGFDSDLQAQLVRETLEFVVSHGGIPSRWTRLVVWFEASSAMFAAIDFLTNSTLDNLRKLSLIDTFVDQQLAEDLATEAVRGRDLSKSIMFNEIPPVLHELELIGIPSNFFFAHNETPLAFNLTHLHLGCLISLPPLMSLRVLLHNSPQLEALCLDMSMIDMANFHPEHPAAIRVSLPFLRRFSLQEPISVTWGLAVLQMIDAPGLEAFSLNLDQSQTFIDPIPMYIAYGRVNHQLVDQFPTPLHEAIPSPIYPALKHFALGPYSGSTISLGALLGAFKHITRLDWELEDNRYMPIDILARHKSHPLCPRLEHLRVFGVPDKALVNLVDTRINQGIPLKVVEVNSREWDKMSNDTKIYLTGVLEKFGQYVDDKESDIDSDSDDSNWVDTDSSTGVPSHDGSTGSTVSTSSEDENPHPPSDETRPQSPIYTTQAHDQHPFLSEIPPNGASRRYKFHVMYPFVRRPLVHTAARKERLTAHHVTLRGVFAVQALEAPDGTHRVLLSAIRFNYQASDDIAKDIPINGIPYSKLTVGVAVEAFPGERRVALTPANTALLLKKGFKQVLIEEGAGFQAQFADEDYKQAGGKIATRDVVYEKSDVLLKVRSPMLEKGPSSSKADIELIREESTLISFLYPAQNKDLIEKLAKKEVTAFGMDCVPRISRAQPLDALSSMANVAGYKAVLEASNVFGRFLTGQVTAAGKIPPCKVLVIGAGVAGLSAIATARRMGAIVRGFDTRPTVREQVQSLGAEFLEVSVKEDGSGAGGYAKTMSKEFIEAEMALFMEQCKEVDIVITTALIPGKPAPKLITKDMVSVMKQGSVIVDLAAENGGNCELTRPGQLYTYGGINIIGYTDLPSRMARQSSNLYSNNITKFLLTLTAPKYESHLAIDMSDEIARRSIVLYQGKLLWPAPVPPPPAPAASATQATAVAKPIVKELTPWQKVSREVATLTGAMGGVVALGKATTPAFMGNFYTFGLAGLIGYRAVWGVTPALHSPLMSVTNAISVPGMVGIGGLFIMGGGYLPHTFPQALGAVSVLLASLNVFGGFVVTQRMLDMFKRPSDPPEYPWLYAIPGVVFTGTFLTAASTGMAGLVQAGYLTSSLLCFSGLSSLASQTTARQGNMLGMLGVGSGILSSLAAVGFPTPVLVQFGALAGIGGALGRWIGRRITGTELPQTVAALHSVVGLAAVFTSIGSVMAEVGHAELSTLHMVSAYLGVLVGGITFTGSIVAFLKLAGKMGSKPLILPGRHLINSGLLGTNLATLGAFVSMAPSAPAIAALCLTGNMIMSFIKGYTTTAAIGGADMPVVITVLNAYSGFALVAEGFMLQNDLLTAVGALIGISGSILSYIMCVAMNRSLINVLFGGIAPTPTTTAHKIEGTVTKTSVDEVVDALIGAENVIITPGYGMAVAKAQFAIAEMTNFLLARGIKVRFAVHPVSGRMPGQCNVLLAEAGVPYDLVFEMDEINDDFGETDIVLVIGANDTVNPIALEPGSSIAGMPVLHVWRSKQVVVMKRGMSSGYADVPNPLFYKPNTRMLFGDARDLCNALKVGIEKAPK</sequence>
<keyword evidence="7" id="KW-0997">Cell inner membrane</keyword>
<feature type="transmembrane region" description="Helical" evidence="25">
    <location>
        <begin position="1294"/>
        <end position="1315"/>
    </location>
</feature>
<dbReference type="Pfam" id="PF05222">
    <property type="entry name" value="AlaDh_PNT_N"/>
    <property type="match status" value="1"/>
</dbReference>
<keyword evidence="9" id="KW-0547">Nucleotide-binding</keyword>
<dbReference type="EC" id="7.1.1.1" evidence="5"/>
<dbReference type="FunFam" id="3.40.50.720:FF:000028">
    <property type="entry name" value="NAD(P) transhydrogenase subunit alpha"/>
    <property type="match status" value="1"/>
</dbReference>
<evidence type="ECO:0000256" key="5">
    <source>
        <dbReference type="ARBA" id="ARBA00012943"/>
    </source>
</evidence>
<dbReference type="SUPFAM" id="SSF51735">
    <property type="entry name" value="NAD(P)-binding Rossmann-fold domains"/>
    <property type="match status" value="1"/>
</dbReference>
<dbReference type="PROSITE" id="PS00837">
    <property type="entry name" value="ALADH_PNT_2"/>
    <property type="match status" value="1"/>
</dbReference>
<feature type="compositionally biased region" description="Basic and acidic residues" evidence="24">
    <location>
        <begin position="534"/>
        <end position="544"/>
    </location>
</feature>
<keyword evidence="13" id="KW-1278">Translocase</keyword>
<dbReference type="SUPFAM" id="SSF52283">
    <property type="entry name" value="Formate/glycerate dehydrogenase catalytic domain-like"/>
    <property type="match status" value="1"/>
</dbReference>
<accession>A0A5N5QII4</accession>
<feature type="transmembrane region" description="Helical" evidence="25">
    <location>
        <begin position="1370"/>
        <end position="1387"/>
    </location>
</feature>
<dbReference type="InterPro" id="IPR026255">
    <property type="entry name" value="NADP_transhyd_a"/>
</dbReference>
<feature type="transmembrane region" description="Helical" evidence="25">
    <location>
        <begin position="1213"/>
        <end position="1231"/>
    </location>
</feature>
<evidence type="ECO:0000259" key="26">
    <source>
        <dbReference type="SMART" id="SM01002"/>
    </source>
</evidence>
<dbReference type="InterPro" id="IPR007698">
    <property type="entry name" value="AlaDH/PNT_NAD(H)-bd"/>
</dbReference>
<organism evidence="28 29">
    <name type="scientific">Ceratobasidium theobromae</name>
    <dbReference type="NCBI Taxonomy" id="1582974"/>
    <lineage>
        <taxon>Eukaryota</taxon>
        <taxon>Fungi</taxon>
        <taxon>Dikarya</taxon>
        <taxon>Basidiomycota</taxon>
        <taxon>Agaricomycotina</taxon>
        <taxon>Agaricomycetes</taxon>
        <taxon>Cantharellales</taxon>
        <taxon>Ceratobasidiaceae</taxon>
        <taxon>Ceratobasidium</taxon>
    </lineage>
</organism>
<evidence type="ECO:0000256" key="4">
    <source>
        <dbReference type="ARBA" id="ARBA00011738"/>
    </source>
</evidence>
<dbReference type="InterPro" id="IPR024605">
    <property type="entry name" value="NADP_transhyd_a_C"/>
</dbReference>
<dbReference type="InterPro" id="IPR029035">
    <property type="entry name" value="DHS-like_NAD/FAD-binding_dom"/>
</dbReference>
<dbReference type="GO" id="GO:0008750">
    <property type="term" value="F:proton-translocating NAD(P)+ transhydrogenase activity"/>
    <property type="evidence" value="ECO:0007669"/>
    <property type="project" value="UniProtKB-EC"/>
</dbReference>
<dbReference type="InterPro" id="IPR008143">
    <property type="entry name" value="Ala_DH/PNT_CS2"/>
</dbReference>
<feature type="transmembrane region" description="Helical" evidence="25">
    <location>
        <begin position="1327"/>
        <end position="1349"/>
    </location>
</feature>
<proteinExistence type="inferred from homology"/>
<feature type="transmembrane region" description="Helical" evidence="25">
    <location>
        <begin position="1423"/>
        <end position="1441"/>
    </location>
</feature>
<gene>
    <name evidence="28" type="ORF">CTheo_5216</name>
</gene>
<evidence type="ECO:0000256" key="3">
    <source>
        <dbReference type="ARBA" id="ARBA00005624"/>
    </source>
</evidence>
<dbReference type="SMART" id="SM01003">
    <property type="entry name" value="AlaDh_PNT_N"/>
    <property type="match status" value="1"/>
</dbReference>
<dbReference type="CDD" id="cd05304">
    <property type="entry name" value="Rubrum_tdh"/>
    <property type="match status" value="1"/>
</dbReference>
<comment type="similarity">
    <text evidence="21">In the C-terminal section; belongs to the PNT beta subunit family.</text>
</comment>
<evidence type="ECO:0000256" key="1">
    <source>
        <dbReference type="ARBA" id="ARBA00004292"/>
    </source>
</evidence>
<evidence type="ECO:0000256" key="18">
    <source>
        <dbReference type="ARBA" id="ARBA00023136"/>
    </source>
</evidence>
<comment type="catalytic activity">
    <reaction evidence="19">
        <text>NAD(+) + NADPH + H(+)(in) = NADH + NADP(+) + H(+)(out)</text>
        <dbReference type="Rhea" id="RHEA:47992"/>
        <dbReference type="ChEBI" id="CHEBI:15378"/>
        <dbReference type="ChEBI" id="CHEBI:57540"/>
        <dbReference type="ChEBI" id="CHEBI:57783"/>
        <dbReference type="ChEBI" id="CHEBI:57945"/>
        <dbReference type="ChEBI" id="CHEBI:58349"/>
        <dbReference type="EC" id="7.1.1.1"/>
    </reaction>
</comment>
<evidence type="ECO:0000256" key="20">
    <source>
        <dbReference type="ARBA" id="ARBA00054910"/>
    </source>
</evidence>
<dbReference type="EMBL" id="SSOP01000110">
    <property type="protein sequence ID" value="KAB5591343.1"/>
    <property type="molecule type" value="Genomic_DNA"/>
</dbReference>
<keyword evidence="18 25" id="KW-0472">Membrane</keyword>
<evidence type="ECO:0000256" key="10">
    <source>
        <dbReference type="ARBA" id="ARBA00022792"/>
    </source>
</evidence>
<feature type="compositionally biased region" description="Low complexity" evidence="24">
    <location>
        <begin position="521"/>
        <end position="530"/>
    </location>
</feature>
<dbReference type="Gene3D" id="3.40.50.720">
    <property type="entry name" value="NAD(P)-binding Rossmann-like Domain"/>
    <property type="match status" value="2"/>
</dbReference>
<evidence type="ECO:0000256" key="14">
    <source>
        <dbReference type="ARBA" id="ARBA00022989"/>
    </source>
</evidence>